<dbReference type="NCBIfam" id="TIGR02427">
    <property type="entry name" value="protocat_pcaD"/>
    <property type="match status" value="1"/>
</dbReference>
<dbReference type="InterPro" id="IPR029058">
    <property type="entry name" value="AB_hydrolase_fold"/>
</dbReference>
<gene>
    <name evidence="3" type="primary">pcaD</name>
    <name evidence="3" type="ORF">FGF04_11150</name>
</gene>
<evidence type="ECO:0000313" key="3">
    <source>
        <dbReference type="EMBL" id="KAA0940050.1"/>
    </source>
</evidence>
<keyword evidence="4" id="KW-1185">Reference proteome</keyword>
<sequence>MTSPADRPAASDGAVLHHRLEGSAAAPPLLLGPSLGTSTALWDRVAPELSVSHRVVRWDLPGHGGSPAGLIGPGATVADLAALVLALADSLGIGRFSYAGVSLGGAVGLHLAVHHPERVEKLAVICSSAHFNGSKPWEERAALVRREGVAQLVGSAAARWFTPGFTVERLIEDQRTVDPEAYAACCDALAAFDLRGQLPRIAAPTLAVAGREDPATPPAHLREIADAVPGAALAEVPGASHLAPAERPEAVLTALRAHFDGGTRRGMEVRRQVLGDAHVDAAQARQSAFTARFQDFISRYAWGEIWTDETLGRRERSMITMTALVAHGHYDELAMHVRAARRNGLTPEEIGAVLLQTAVYCGVPAANSAFAVAQRVLAEERPGL</sequence>
<dbReference type="AlphaFoldDB" id="A0A5B0BDA6"/>
<feature type="domain" description="Carboxymuconolactone decarboxylase-like" evidence="2">
    <location>
        <begin position="292"/>
        <end position="374"/>
    </location>
</feature>
<dbReference type="Gene3D" id="3.40.50.1820">
    <property type="entry name" value="alpha/beta hydrolase"/>
    <property type="match status" value="1"/>
</dbReference>
<dbReference type="PRINTS" id="PR00111">
    <property type="entry name" value="ABHYDROLASE"/>
</dbReference>
<dbReference type="InterPro" id="IPR026968">
    <property type="entry name" value="PcaD/CatD"/>
</dbReference>
<keyword evidence="3" id="KW-0378">Hydrolase</keyword>
<evidence type="ECO:0000259" key="2">
    <source>
        <dbReference type="Pfam" id="PF02627"/>
    </source>
</evidence>
<protein>
    <submittedName>
        <fullName evidence="3">3-oxoadipate enol-lactonase</fullName>
        <ecNumber evidence="3">3.1.1.24</ecNumber>
    </submittedName>
</protein>
<dbReference type="GO" id="GO:0042952">
    <property type="term" value="P:beta-ketoadipate pathway"/>
    <property type="evidence" value="ECO:0007669"/>
    <property type="project" value="InterPro"/>
</dbReference>
<dbReference type="SUPFAM" id="SSF69118">
    <property type="entry name" value="AhpD-like"/>
    <property type="match status" value="1"/>
</dbReference>
<organism evidence="3 4">
    <name type="scientific">Streptomyces apricus</name>
    <dbReference type="NCBI Taxonomy" id="1828112"/>
    <lineage>
        <taxon>Bacteria</taxon>
        <taxon>Bacillati</taxon>
        <taxon>Actinomycetota</taxon>
        <taxon>Actinomycetes</taxon>
        <taxon>Kitasatosporales</taxon>
        <taxon>Streptomycetaceae</taxon>
        <taxon>Streptomyces</taxon>
    </lineage>
</organism>
<dbReference type="Pfam" id="PF00561">
    <property type="entry name" value="Abhydrolase_1"/>
    <property type="match status" value="1"/>
</dbReference>
<dbReference type="EMBL" id="VDFC01000033">
    <property type="protein sequence ID" value="KAA0940050.1"/>
    <property type="molecule type" value="Genomic_DNA"/>
</dbReference>
<evidence type="ECO:0000259" key="1">
    <source>
        <dbReference type="Pfam" id="PF00561"/>
    </source>
</evidence>
<dbReference type="PANTHER" id="PTHR33570">
    <property type="entry name" value="4-CARBOXYMUCONOLACTONE DECARBOXYLASE FAMILY PROTEIN"/>
    <property type="match status" value="1"/>
</dbReference>
<evidence type="ECO:0000313" key="4">
    <source>
        <dbReference type="Proteomes" id="UP000324965"/>
    </source>
</evidence>
<dbReference type="Pfam" id="PF02627">
    <property type="entry name" value="CMD"/>
    <property type="match status" value="1"/>
</dbReference>
<dbReference type="OrthoDB" id="9802489at2"/>
<reference evidence="3 4" key="1">
    <citation type="submission" date="2019-05" db="EMBL/GenBank/DDBJ databases">
        <authorList>
            <person name="Hariharan J."/>
            <person name="Choudoir M.J."/>
            <person name="Diebold P."/>
            <person name="Panke-Buisse K."/>
            <person name="Buckley D.H."/>
        </authorList>
    </citation>
    <scope>NUCLEOTIDE SEQUENCE [LARGE SCALE GENOMIC DNA]</scope>
    <source>
        <strain evidence="3 4">SUN51</strain>
    </source>
</reference>
<feature type="domain" description="AB hydrolase-1" evidence="1">
    <location>
        <begin position="27"/>
        <end position="247"/>
    </location>
</feature>
<dbReference type="InterPro" id="IPR003779">
    <property type="entry name" value="CMD-like"/>
</dbReference>
<dbReference type="EC" id="3.1.1.24" evidence="3"/>
<dbReference type="InterPro" id="IPR000073">
    <property type="entry name" value="AB_hydrolase_1"/>
</dbReference>
<dbReference type="InterPro" id="IPR029032">
    <property type="entry name" value="AhpD-like"/>
</dbReference>
<accession>A0A5B0BDA6</accession>
<comment type="caution">
    <text evidence="3">The sequence shown here is derived from an EMBL/GenBank/DDBJ whole genome shotgun (WGS) entry which is preliminary data.</text>
</comment>
<dbReference type="RefSeq" id="WP_149511135.1">
    <property type="nucleotide sequence ID" value="NZ_VDFC01000033.1"/>
</dbReference>
<dbReference type="PANTHER" id="PTHR33570:SF2">
    <property type="entry name" value="CARBOXYMUCONOLACTONE DECARBOXYLASE-LIKE DOMAIN-CONTAINING PROTEIN"/>
    <property type="match status" value="1"/>
</dbReference>
<dbReference type="NCBIfam" id="TIGR02425">
    <property type="entry name" value="decarb_PcaC"/>
    <property type="match status" value="1"/>
</dbReference>
<dbReference type="InterPro" id="IPR012788">
    <property type="entry name" value="Decarb_PcaC"/>
</dbReference>
<proteinExistence type="predicted"/>
<dbReference type="Gene3D" id="1.20.1290.10">
    <property type="entry name" value="AhpD-like"/>
    <property type="match status" value="1"/>
</dbReference>
<dbReference type="InterPro" id="IPR052512">
    <property type="entry name" value="4CMD/NDH-1_regulator"/>
</dbReference>
<dbReference type="SUPFAM" id="SSF53474">
    <property type="entry name" value="alpha/beta-Hydrolases"/>
    <property type="match status" value="1"/>
</dbReference>
<dbReference type="GO" id="GO:0047570">
    <property type="term" value="F:3-oxoadipate enol-lactonase activity"/>
    <property type="evidence" value="ECO:0007669"/>
    <property type="project" value="UniProtKB-EC"/>
</dbReference>
<name>A0A5B0BDA6_9ACTN</name>
<dbReference type="Proteomes" id="UP000324965">
    <property type="component" value="Unassembled WGS sequence"/>
</dbReference>
<dbReference type="GO" id="GO:0051920">
    <property type="term" value="F:peroxiredoxin activity"/>
    <property type="evidence" value="ECO:0007669"/>
    <property type="project" value="InterPro"/>
</dbReference>